<dbReference type="RefSeq" id="XP_056579691.1">
    <property type="nucleotide sequence ID" value="XM_056723441.1"/>
</dbReference>
<dbReference type="GeneID" id="81462624"/>
<proteinExistence type="predicted"/>
<keyword evidence="2" id="KW-1185">Reference proteome</keyword>
<reference evidence="1" key="1">
    <citation type="submission" date="2022-12" db="EMBL/GenBank/DDBJ databases">
        <authorList>
            <person name="Petersen C."/>
        </authorList>
    </citation>
    <scope>NUCLEOTIDE SEQUENCE</scope>
    <source>
        <strain evidence="1">IBT 3081</strain>
    </source>
</reference>
<protein>
    <submittedName>
        <fullName evidence="1">Uncharacterized protein</fullName>
    </submittedName>
</protein>
<gene>
    <name evidence="1" type="ORF">N7517_005711</name>
</gene>
<comment type="caution">
    <text evidence="1">The sequence shown here is derived from an EMBL/GenBank/DDBJ whole genome shotgun (WGS) entry which is preliminary data.</text>
</comment>
<dbReference type="EMBL" id="JAPZBT010000002">
    <property type="protein sequence ID" value="KAJ5373705.1"/>
    <property type="molecule type" value="Genomic_DNA"/>
</dbReference>
<dbReference type="Proteomes" id="UP001147752">
    <property type="component" value="Unassembled WGS sequence"/>
</dbReference>
<accession>A0A9W9VBR3</accession>
<name>A0A9W9VBR3_9EURO</name>
<reference evidence="1" key="2">
    <citation type="journal article" date="2023" name="IMA Fungus">
        <title>Comparative genomic study of the Penicillium genus elucidates a diverse pangenome and 15 lateral gene transfer events.</title>
        <authorList>
            <person name="Petersen C."/>
            <person name="Sorensen T."/>
            <person name="Nielsen M.R."/>
            <person name="Sondergaard T.E."/>
            <person name="Sorensen J.L."/>
            <person name="Fitzpatrick D.A."/>
            <person name="Frisvad J.C."/>
            <person name="Nielsen K.L."/>
        </authorList>
    </citation>
    <scope>NUCLEOTIDE SEQUENCE</scope>
    <source>
        <strain evidence="1">IBT 3081</strain>
    </source>
</reference>
<sequence length="188" mass="20596">MVPVDDHHILSQFEDPERKVLISCILESDLERLRKVTRCGTTMQISCFVILRHPGTSRVVSTPQTVQGLARSAALKITFKSTYSYDVAGIYLLHPGAGKLQFNKAGDERHLATLEKPIDALSQELSVSSSAATSCPVSPGSTLPQLEADPKSKRDMEQCLLTKRGLLTIQTAHIVPNKPNLTSKAYLI</sequence>
<evidence type="ECO:0000313" key="2">
    <source>
        <dbReference type="Proteomes" id="UP001147752"/>
    </source>
</evidence>
<dbReference type="AlphaFoldDB" id="A0A9W9VBR3"/>
<organism evidence="1 2">
    <name type="scientific">Penicillium concentricum</name>
    <dbReference type="NCBI Taxonomy" id="293559"/>
    <lineage>
        <taxon>Eukaryota</taxon>
        <taxon>Fungi</taxon>
        <taxon>Dikarya</taxon>
        <taxon>Ascomycota</taxon>
        <taxon>Pezizomycotina</taxon>
        <taxon>Eurotiomycetes</taxon>
        <taxon>Eurotiomycetidae</taxon>
        <taxon>Eurotiales</taxon>
        <taxon>Aspergillaceae</taxon>
        <taxon>Penicillium</taxon>
    </lineage>
</organism>
<evidence type="ECO:0000313" key="1">
    <source>
        <dbReference type="EMBL" id="KAJ5373705.1"/>
    </source>
</evidence>